<dbReference type="AlphaFoldDB" id="A0A6A6FI51"/>
<dbReference type="PANTHER" id="PTHR44013:SF1">
    <property type="entry name" value="ZINC-TYPE ALCOHOL DEHYDROGENASE-LIKE PROTEIN C16A3.02C"/>
    <property type="match status" value="1"/>
</dbReference>
<organism evidence="2 3">
    <name type="scientific">Cercospora zeae-maydis SCOH1-5</name>
    <dbReference type="NCBI Taxonomy" id="717836"/>
    <lineage>
        <taxon>Eukaryota</taxon>
        <taxon>Fungi</taxon>
        <taxon>Dikarya</taxon>
        <taxon>Ascomycota</taxon>
        <taxon>Pezizomycotina</taxon>
        <taxon>Dothideomycetes</taxon>
        <taxon>Dothideomycetidae</taxon>
        <taxon>Mycosphaerellales</taxon>
        <taxon>Mycosphaerellaceae</taxon>
        <taxon>Cercospora</taxon>
    </lineage>
</organism>
<dbReference type="Proteomes" id="UP000799539">
    <property type="component" value="Unassembled WGS sequence"/>
</dbReference>
<dbReference type="Pfam" id="PF08240">
    <property type="entry name" value="ADH_N"/>
    <property type="match status" value="1"/>
</dbReference>
<dbReference type="InterPro" id="IPR011032">
    <property type="entry name" value="GroES-like_sf"/>
</dbReference>
<keyword evidence="3" id="KW-1185">Reference proteome</keyword>
<dbReference type="SUPFAM" id="SSF50129">
    <property type="entry name" value="GroES-like"/>
    <property type="match status" value="1"/>
</dbReference>
<dbReference type="GO" id="GO:0016491">
    <property type="term" value="F:oxidoreductase activity"/>
    <property type="evidence" value="ECO:0007669"/>
    <property type="project" value="InterPro"/>
</dbReference>
<name>A0A6A6FI51_9PEZI</name>
<dbReference type="InterPro" id="IPR020843">
    <property type="entry name" value="ER"/>
</dbReference>
<sequence length="343" mass="35682">MTDPKTCRAWQFSSAKGGLENNLKLNSDVPLPPRKPNQHLIQVLAAALNPVDHKTVEIPGFITLAVKTPATPGVDLAGRIVEPADGSTLKPGQLVFGGAGAGGIVGGALSEYAIAVDSRVAALPQAVSPVAGASATICGITSYQSIMPYAKTGSSIFINGGSGGTGVFAIQIAKAAGAHVTATCSTANVDLCKSLGADQVIDYKQSDVLQSLIASGRKYDHVVDNVGTSPELYYKAHEYTNPGAVYVTVGAQVSLKGFWHMIAMRLWPGFVGGGKRKIVTLLADINKQDLAAIGKMMQDGQVKPVIDSTFKFEDAPKAFEKLKTGRAKGKIVVDVSGETATST</sequence>
<proteinExistence type="predicted"/>
<evidence type="ECO:0000313" key="2">
    <source>
        <dbReference type="EMBL" id="KAF2213063.1"/>
    </source>
</evidence>
<gene>
    <name evidence="2" type="ORF">CERZMDRAFT_96734</name>
</gene>
<protein>
    <recommendedName>
        <fullName evidence="1">Enoyl reductase (ER) domain-containing protein</fullName>
    </recommendedName>
</protein>
<dbReference type="Pfam" id="PF13602">
    <property type="entry name" value="ADH_zinc_N_2"/>
    <property type="match status" value="1"/>
</dbReference>
<dbReference type="InterPro" id="IPR036291">
    <property type="entry name" value="NAD(P)-bd_dom_sf"/>
</dbReference>
<evidence type="ECO:0000313" key="3">
    <source>
        <dbReference type="Proteomes" id="UP000799539"/>
    </source>
</evidence>
<dbReference type="SMART" id="SM00829">
    <property type="entry name" value="PKS_ER"/>
    <property type="match status" value="1"/>
</dbReference>
<dbReference type="EMBL" id="ML992671">
    <property type="protein sequence ID" value="KAF2213063.1"/>
    <property type="molecule type" value="Genomic_DNA"/>
</dbReference>
<dbReference type="PANTHER" id="PTHR44013">
    <property type="entry name" value="ZINC-TYPE ALCOHOL DEHYDROGENASE-LIKE PROTEIN C16A3.02C"/>
    <property type="match status" value="1"/>
</dbReference>
<evidence type="ECO:0000259" key="1">
    <source>
        <dbReference type="SMART" id="SM00829"/>
    </source>
</evidence>
<accession>A0A6A6FI51</accession>
<reference evidence="2" key="1">
    <citation type="journal article" date="2020" name="Stud. Mycol.">
        <title>101 Dothideomycetes genomes: a test case for predicting lifestyles and emergence of pathogens.</title>
        <authorList>
            <person name="Haridas S."/>
            <person name="Albert R."/>
            <person name="Binder M."/>
            <person name="Bloem J."/>
            <person name="Labutti K."/>
            <person name="Salamov A."/>
            <person name="Andreopoulos B."/>
            <person name="Baker S."/>
            <person name="Barry K."/>
            <person name="Bills G."/>
            <person name="Bluhm B."/>
            <person name="Cannon C."/>
            <person name="Castanera R."/>
            <person name="Culley D."/>
            <person name="Daum C."/>
            <person name="Ezra D."/>
            <person name="Gonzalez J."/>
            <person name="Henrissat B."/>
            <person name="Kuo A."/>
            <person name="Liang C."/>
            <person name="Lipzen A."/>
            <person name="Lutzoni F."/>
            <person name="Magnuson J."/>
            <person name="Mondo S."/>
            <person name="Nolan M."/>
            <person name="Ohm R."/>
            <person name="Pangilinan J."/>
            <person name="Park H.-J."/>
            <person name="Ramirez L."/>
            <person name="Alfaro M."/>
            <person name="Sun H."/>
            <person name="Tritt A."/>
            <person name="Yoshinaga Y."/>
            <person name="Zwiers L.-H."/>
            <person name="Turgeon B."/>
            <person name="Goodwin S."/>
            <person name="Spatafora J."/>
            <person name="Crous P."/>
            <person name="Grigoriev I."/>
        </authorList>
    </citation>
    <scope>NUCLEOTIDE SEQUENCE</scope>
    <source>
        <strain evidence="2">SCOH1-5</strain>
    </source>
</reference>
<dbReference type="SUPFAM" id="SSF51735">
    <property type="entry name" value="NAD(P)-binding Rossmann-fold domains"/>
    <property type="match status" value="1"/>
</dbReference>
<dbReference type="OrthoDB" id="201656at2759"/>
<dbReference type="InterPro" id="IPR013154">
    <property type="entry name" value="ADH-like_N"/>
</dbReference>
<dbReference type="Gene3D" id="3.40.50.720">
    <property type="entry name" value="NAD(P)-binding Rossmann-like Domain"/>
    <property type="match status" value="1"/>
</dbReference>
<dbReference type="CDD" id="cd08267">
    <property type="entry name" value="MDR1"/>
    <property type="match status" value="1"/>
</dbReference>
<dbReference type="InterPro" id="IPR052733">
    <property type="entry name" value="Chloroplast_QOR"/>
</dbReference>
<feature type="domain" description="Enoyl reductase (ER)" evidence="1">
    <location>
        <begin position="18"/>
        <end position="333"/>
    </location>
</feature>
<dbReference type="Gene3D" id="3.90.180.10">
    <property type="entry name" value="Medium-chain alcohol dehydrogenases, catalytic domain"/>
    <property type="match status" value="1"/>
</dbReference>